<dbReference type="Gene3D" id="1.10.132.90">
    <property type="match status" value="1"/>
</dbReference>
<sequence length="209" mass="21547">MLASTSGLSPNQPQPVSGHAAPASDALTEAQAAAQSRPQGQRDALNAQILQASLQVSLQAGNNSMALLYRSAIDSINEYLAPELGPDAIGQAMGQDNSPEATAGRILSMSTAFFDAYAAQHKNEAPEDVARNFVALIRGGFEQGFNEASDILNGLGVLGEGSPIAEGINKTFELVQKGYDDFLAAKLAELSMAAGGTDQKTAPEGGTPA</sequence>
<dbReference type="Proteomes" id="UP001595967">
    <property type="component" value="Unassembled WGS sequence"/>
</dbReference>
<dbReference type="InterPro" id="IPR041651">
    <property type="entry name" value="DUF5610"/>
</dbReference>
<comment type="caution">
    <text evidence="3">The sequence shown here is derived from an EMBL/GenBank/DDBJ whole genome shotgun (WGS) entry which is preliminary data.</text>
</comment>
<dbReference type="EMBL" id="JBHSEW010000008">
    <property type="protein sequence ID" value="MFC4622597.1"/>
    <property type="molecule type" value="Genomic_DNA"/>
</dbReference>
<feature type="region of interest" description="Disordered" evidence="1">
    <location>
        <begin position="1"/>
        <end position="40"/>
    </location>
</feature>
<reference evidence="4" key="1">
    <citation type="journal article" date="2019" name="Int. J. Syst. Evol. Microbiol.">
        <title>The Global Catalogue of Microorganisms (GCM) 10K type strain sequencing project: providing services to taxonomists for standard genome sequencing and annotation.</title>
        <authorList>
            <consortium name="The Broad Institute Genomics Platform"/>
            <consortium name="The Broad Institute Genome Sequencing Center for Infectious Disease"/>
            <person name="Wu L."/>
            <person name="Ma J."/>
        </authorList>
    </citation>
    <scope>NUCLEOTIDE SEQUENCE [LARGE SCALE GENOMIC DNA]</scope>
    <source>
        <strain evidence="4">JCM 11650</strain>
    </source>
</reference>
<dbReference type="RefSeq" id="WP_377726096.1">
    <property type="nucleotide sequence ID" value="NZ_JBHSEW010000008.1"/>
</dbReference>
<evidence type="ECO:0000313" key="3">
    <source>
        <dbReference type="EMBL" id="MFC4622597.1"/>
    </source>
</evidence>
<evidence type="ECO:0000259" key="2">
    <source>
        <dbReference type="Pfam" id="PF18433"/>
    </source>
</evidence>
<feature type="domain" description="DUF5610" evidence="2">
    <location>
        <begin position="62"/>
        <end position="182"/>
    </location>
</feature>
<feature type="compositionally biased region" description="Polar residues" evidence="1">
    <location>
        <begin position="1"/>
        <end position="15"/>
    </location>
</feature>
<gene>
    <name evidence="3" type="ORF">ACFO3A_10270</name>
</gene>
<organism evidence="3 4">
    <name type="scientific">Comamonas nitrativorans</name>
    <dbReference type="NCBI Taxonomy" id="108437"/>
    <lineage>
        <taxon>Bacteria</taxon>
        <taxon>Pseudomonadati</taxon>
        <taxon>Pseudomonadota</taxon>
        <taxon>Betaproteobacteria</taxon>
        <taxon>Burkholderiales</taxon>
        <taxon>Comamonadaceae</taxon>
        <taxon>Comamonas</taxon>
    </lineage>
</organism>
<accession>A0ABV9GX68</accession>
<keyword evidence="4" id="KW-1185">Reference proteome</keyword>
<protein>
    <submittedName>
        <fullName evidence="3">DUF5610 domain-containing protein</fullName>
    </submittedName>
</protein>
<evidence type="ECO:0000256" key="1">
    <source>
        <dbReference type="SAM" id="MobiDB-lite"/>
    </source>
</evidence>
<evidence type="ECO:0000313" key="4">
    <source>
        <dbReference type="Proteomes" id="UP001595967"/>
    </source>
</evidence>
<dbReference type="Pfam" id="PF18433">
    <property type="entry name" value="DUF5610"/>
    <property type="match status" value="1"/>
</dbReference>
<name>A0ABV9GX68_9BURK</name>
<proteinExistence type="predicted"/>